<dbReference type="AlphaFoldDB" id="A0A2A4EYA8"/>
<evidence type="ECO:0000256" key="3">
    <source>
        <dbReference type="SAM" id="Coils"/>
    </source>
</evidence>
<evidence type="ECO:0000256" key="1">
    <source>
        <dbReference type="ARBA" id="ARBA00022747"/>
    </source>
</evidence>
<organism evidence="4 5">
    <name type="scientific">Paraburkholderia acidicola</name>
    <dbReference type="NCBI Taxonomy" id="1912599"/>
    <lineage>
        <taxon>Bacteria</taxon>
        <taxon>Pseudomonadati</taxon>
        <taxon>Pseudomonadota</taxon>
        <taxon>Betaproteobacteria</taxon>
        <taxon>Burkholderiales</taxon>
        <taxon>Burkholderiaceae</taxon>
        <taxon>Paraburkholderia</taxon>
    </lineage>
</organism>
<comment type="caution">
    <text evidence="4">The sequence shown here is derived from an EMBL/GenBank/DDBJ whole genome shotgun (WGS) entry which is preliminary data.</text>
</comment>
<feature type="coiled-coil region" evidence="3">
    <location>
        <begin position="522"/>
        <end position="549"/>
    </location>
</feature>
<reference evidence="4 5" key="1">
    <citation type="submission" date="2017-01" db="EMBL/GenBank/DDBJ databases">
        <title>Whole-Genome Shotgun Sequencing of Two beta-Proteobacterial Species in Search of the Bulgecin Biosynthetic Cluster.</title>
        <authorList>
            <person name="Horsman M.E."/>
            <person name="Marous D.R."/>
            <person name="Li R."/>
            <person name="Oliver R.A."/>
            <person name="Byun B."/>
            <person name="Emrich S.J."/>
            <person name="Boggess B."/>
            <person name="Townsend C.A."/>
            <person name="Mobashery S."/>
        </authorList>
    </citation>
    <scope>NUCLEOTIDE SEQUENCE [LARGE SCALE GENOMIC DNA]</scope>
    <source>
        <strain evidence="4 5">ATCC 31363</strain>
    </source>
</reference>
<evidence type="ECO:0000313" key="5">
    <source>
        <dbReference type="Proteomes" id="UP000218022"/>
    </source>
</evidence>
<accession>A0A2A4EYA8</accession>
<dbReference type="EMBL" id="MTZV01000004">
    <property type="protein sequence ID" value="PCE26131.1"/>
    <property type="molecule type" value="Genomic_DNA"/>
</dbReference>
<dbReference type="Proteomes" id="UP000218022">
    <property type="component" value="Unassembled WGS sequence"/>
</dbReference>
<dbReference type="GO" id="GO:0003677">
    <property type="term" value="F:DNA binding"/>
    <property type="evidence" value="ECO:0007669"/>
    <property type="project" value="UniProtKB-KW"/>
</dbReference>
<keyword evidence="2" id="KW-0238">DNA-binding</keyword>
<protein>
    <recommendedName>
        <fullName evidence="6">Type I restriction modification DNA specificity domain-containing protein</fullName>
    </recommendedName>
</protein>
<gene>
    <name evidence="4" type="ORF">BWP39_16535</name>
</gene>
<dbReference type="InterPro" id="IPR044946">
    <property type="entry name" value="Restrct_endonuc_typeI_TRD_sf"/>
</dbReference>
<dbReference type="Gene3D" id="3.90.220.20">
    <property type="entry name" value="DNA methylase specificity domains"/>
    <property type="match status" value="1"/>
</dbReference>
<sequence>MNRPLSPTAVFRDFVVTLRDHGVPDAYEAALSMLADSHRGDLAVSNTLPIFPEDLQAIREQVEPQLTEILDWISVSDTARRRGEASLTPDIAQLLTDLVIEGAHPRAVVLQDPLCLAACRLSSAGVSVEQYCSGSDIPALCAEITRAATWTVVGGAEDVVGVKSNGFLPIERVSKADVDNDVAIATFPLIPGVSGGLHAKQLPYAASEDLRAVISAVGSSIRRLIALVPSSLLYRTGKAADFRSELLTSGRLEAVLELPSGVTPLATHQYSLLILRLSGEPSADASVLVMALPERPTLATRGRGRRIEVESSRTLARCIFDGIDGRVADTDTKRTLTCEKITRSGSLLPRMLLKSSQSAEEGANNGAPLRELVDIFRPSSMLVDSRGLGASLTTESIGRAFPYVRFVETTQDETPDTEQTRISDTVADLQPGDIVMVAKGAVGAMGLVEETYAGRVFVPSSCLILRPKSANYSETLYLFFKSGIGAERLRQIVTGSTARNIRLSDLGGLVVPRPSERACVAAKDALRAINDRTREIQRLEEERARIFANAIAAT</sequence>
<dbReference type="RefSeq" id="WP_096721890.1">
    <property type="nucleotide sequence ID" value="NZ_MTZV01000004.1"/>
</dbReference>
<keyword evidence="3" id="KW-0175">Coiled coil</keyword>
<evidence type="ECO:0008006" key="6">
    <source>
        <dbReference type="Google" id="ProtNLM"/>
    </source>
</evidence>
<keyword evidence="1" id="KW-0680">Restriction system</keyword>
<dbReference type="SUPFAM" id="SSF116734">
    <property type="entry name" value="DNA methylase specificity domain"/>
    <property type="match status" value="1"/>
</dbReference>
<dbReference type="GO" id="GO:0009307">
    <property type="term" value="P:DNA restriction-modification system"/>
    <property type="evidence" value="ECO:0007669"/>
    <property type="project" value="UniProtKB-KW"/>
</dbReference>
<proteinExistence type="predicted"/>
<name>A0A2A4EYA8_9BURK</name>
<evidence type="ECO:0000313" key="4">
    <source>
        <dbReference type="EMBL" id="PCE26131.1"/>
    </source>
</evidence>
<evidence type="ECO:0000256" key="2">
    <source>
        <dbReference type="ARBA" id="ARBA00023125"/>
    </source>
</evidence>